<evidence type="ECO:0000256" key="12">
    <source>
        <dbReference type="HAMAP-Rule" id="MF_00004"/>
    </source>
</evidence>
<evidence type="ECO:0000259" key="13">
    <source>
        <dbReference type="Pfam" id="PF00156"/>
    </source>
</evidence>
<dbReference type="PANTHER" id="PTHR32315:SF3">
    <property type="entry name" value="ADENINE PHOSPHORIBOSYLTRANSFERASE"/>
    <property type="match status" value="1"/>
</dbReference>
<evidence type="ECO:0000256" key="3">
    <source>
        <dbReference type="ARBA" id="ARBA00004496"/>
    </source>
</evidence>
<proteinExistence type="inferred from homology"/>
<keyword evidence="15" id="KW-1185">Reference proteome</keyword>
<evidence type="ECO:0000256" key="5">
    <source>
        <dbReference type="ARBA" id="ARBA00008391"/>
    </source>
</evidence>
<dbReference type="GO" id="GO:0006166">
    <property type="term" value="P:purine ribonucleoside salvage"/>
    <property type="evidence" value="ECO:0007669"/>
    <property type="project" value="UniProtKB-UniRule"/>
</dbReference>
<dbReference type="NCBIfam" id="NF002634">
    <property type="entry name" value="PRK02304.1-3"/>
    <property type="match status" value="1"/>
</dbReference>
<accession>A0AAE4FQY5</accession>
<keyword evidence="10 12" id="KW-0808">Transferase</keyword>
<dbReference type="SUPFAM" id="SSF53271">
    <property type="entry name" value="PRTase-like"/>
    <property type="match status" value="1"/>
</dbReference>
<organism evidence="14 15">
    <name type="scientific">Pseudocalidococcus azoricus BACA0444</name>
    <dbReference type="NCBI Taxonomy" id="2918990"/>
    <lineage>
        <taxon>Bacteria</taxon>
        <taxon>Bacillati</taxon>
        <taxon>Cyanobacteriota</taxon>
        <taxon>Cyanophyceae</taxon>
        <taxon>Acaryochloridales</taxon>
        <taxon>Thermosynechococcaceae</taxon>
        <taxon>Pseudocalidococcus</taxon>
        <taxon>Pseudocalidococcus azoricus</taxon>
    </lineage>
</organism>
<dbReference type="InterPro" id="IPR050054">
    <property type="entry name" value="UPRTase/APRTase"/>
</dbReference>
<evidence type="ECO:0000256" key="4">
    <source>
        <dbReference type="ARBA" id="ARBA00004659"/>
    </source>
</evidence>
<gene>
    <name evidence="12" type="primary">apt</name>
    <name evidence="14" type="ORF">RIF25_07520</name>
</gene>
<dbReference type="GO" id="GO:0003999">
    <property type="term" value="F:adenine phosphoribosyltransferase activity"/>
    <property type="evidence" value="ECO:0007669"/>
    <property type="project" value="UniProtKB-UniRule"/>
</dbReference>
<dbReference type="GO" id="GO:0016208">
    <property type="term" value="F:AMP binding"/>
    <property type="evidence" value="ECO:0007669"/>
    <property type="project" value="TreeGrafter"/>
</dbReference>
<keyword evidence="8 12" id="KW-0963">Cytoplasm</keyword>
<evidence type="ECO:0000256" key="11">
    <source>
        <dbReference type="ARBA" id="ARBA00022726"/>
    </source>
</evidence>
<keyword evidence="9 12" id="KW-0328">Glycosyltransferase</keyword>
<comment type="subcellular location">
    <subcellularLocation>
        <location evidence="3 12">Cytoplasm</location>
    </subcellularLocation>
</comment>
<dbReference type="InterPro" id="IPR005764">
    <property type="entry name" value="Ade_phspho_trans"/>
</dbReference>
<evidence type="ECO:0000256" key="9">
    <source>
        <dbReference type="ARBA" id="ARBA00022676"/>
    </source>
</evidence>
<dbReference type="GO" id="GO:0002055">
    <property type="term" value="F:adenine binding"/>
    <property type="evidence" value="ECO:0007669"/>
    <property type="project" value="TreeGrafter"/>
</dbReference>
<evidence type="ECO:0000313" key="14">
    <source>
        <dbReference type="EMBL" id="MDS3860659.1"/>
    </source>
</evidence>
<name>A0AAE4FQY5_9CYAN</name>
<dbReference type="PANTHER" id="PTHR32315">
    <property type="entry name" value="ADENINE PHOSPHORIBOSYLTRANSFERASE"/>
    <property type="match status" value="1"/>
</dbReference>
<dbReference type="CDD" id="cd06223">
    <property type="entry name" value="PRTases_typeI"/>
    <property type="match status" value="1"/>
</dbReference>
<evidence type="ECO:0000256" key="8">
    <source>
        <dbReference type="ARBA" id="ARBA00022490"/>
    </source>
</evidence>
<dbReference type="GO" id="GO:0044209">
    <property type="term" value="P:AMP salvage"/>
    <property type="evidence" value="ECO:0007669"/>
    <property type="project" value="UniProtKB-UniRule"/>
</dbReference>
<comment type="function">
    <text evidence="2 12">Catalyzes a salvage reaction resulting in the formation of AMP, that is energically less costly than de novo synthesis.</text>
</comment>
<evidence type="ECO:0000256" key="6">
    <source>
        <dbReference type="ARBA" id="ARBA00011738"/>
    </source>
</evidence>
<protein>
    <recommendedName>
        <fullName evidence="7 12">Adenine phosphoribosyltransferase</fullName>
        <shortName evidence="12">APRT</shortName>
        <ecNumber evidence="7 12">2.4.2.7</ecNumber>
    </recommendedName>
</protein>
<dbReference type="Pfam" id="PF00156">
    <property type="entry name" value="Pribosyltran"/>
    <property type="match status" value="1"/>
</dbReference>
<dbReference type="NCBIfam" id="TIGR01090">
    <property type="entry name" value="apt"/>
    <property type="match status" value="1"/>
</dbReference>
<comment type="subunit">
    <text evidence="6 12">Homodimer.</text>
</comment>
<evidence type="ECO:0000256" key="10">
    <source>
        <dbReference type="ARBA" id="ARBA00022679"/>
    </source>
</evidence>
<evidence type="ECO:0000256" key="7">
    <source>
        <dbReference type="ARBA" id="ARBA00011893"/>
    </source>
</evidence>
<comment type="pathway">
    <text evidence="4 12">Purine metabolism; AMP biosynthesis via salvage pathway; AMP from adenine: step 1/1.</text>
</comment>
<dbReference type="GO" id="GO:0005737">
    <property type="term" value="C:cytoplasm"/>
    <property type="evidence" value="ECO:0007669"/>
    <property type="project" value="UniProtKB-SubCell"/>
</dbReference>
<comment type="catalytic activity">
    <reaction evidence="1 12">
        <text>AMP + diphosphate = 5-phospho-alpha-D-ribose 1-diphosphate + adenine</text>
        <dbReference type="Rhea" id="RHEA:16609"/>
        <dbReference type="ChEBI" id="CHEBI:16708"/>
        <dbReference type="ChEBI" id="CHEBI:33019"/>
        <dbReference type="ChEBI" id="CHEBI:58017"/>
        <dbReference type="ChEBI" id="CHEBI:456215"/>
        <dbReference type="EC" id="2.4.2.7"/>
    </reaction>
</comment>
<dbReference type="InterPro" id="IPR029057">
    <property type="entry name" value="PRTase-like"/>
</dbReference>
<dbReference type="AlphaFoldDB" id="A0AAE4FQY5"/>
<dbReference type="HAMAP" id="MF_00004">
    <property type="entry name" value="Aden_phosphoribosyltr"/>
    <property type="match status" value="1"/>
</dbReference>
<keyword evidence="11 12" id="KW-0660">Purine salvage</keyword>
<dbReference type="EMBL" id="JAVMIP010000005">
    <property type="protein sequence ID" value="MDS3860659.1"/>
    <property type="molecule type" value="Genomic_DNA"/>
</dbReference>
<dbReference type="NCBIfam" id="NF002636">
    <property type="entry name" value="PRK02304.1-5"/>
    <property type="match status" value="1"/>
</dbReference>
<comment type="caution">
    <text evidence="14">The sequence shown here is derived from an EMBL/GenBank/DDBJ whole genome shotgun (WGS) entry which is preliminary data.</text>
</comment>
<sequence>MDLKSLIRDVPDFPKPGILFRDITTLLQNEAGLRYVIDQLHDHHVDAGIDYIAGIESRGFIFGAPLAYRLGAGFIPIRKPGKLCQAVYSVEYSLEYGTDKLQIHQDAVQPGSRVLIVDDLMATGGTAAAAAQLVDQAQGELAGFAFIVELEDLGGRKLLPDVPIKTLVTY</sequence>
<reference evidence="15" key="1">
    <citation type="submission" date="2023-07" db="EMBL/GenBank/DDBJ databases">
        <authorList>
            <person name="Luz R."/>
            <person name="Cordeiro R."/>
            <person name="Fonseca A."/>
            <person name="Goncalves V."/>
        </authorList>
    </citation>
    <scope>NUCLEOTIDE SEQUENCE [LARGE SCALE GENOMIC DNA]</scope>
    <source>
        <strain evidence="15">BACA0444</strain>
    </source>
</reference>
<evidence type="ECO:0000256" key="1">
    <source>
        <dbReference type="ARBA" id="ARBA00000868"/>
    </source>
</evidence>
<dbReference type="FunFam" id="3.40.50.2020:FF:000004">
    <property type="entry name" value="Adenine phosphoribosyltransferase"/>
    <property type="match status" value="1"/>
</dbReference>
<dbReference type="EC" id="2.4.2.7" evidence="7 12"/>
<feature type="domain" description="Phosphoribosyltransferase" evidence="13">
    <location>
        <begin position="25"/>
        <end position="148"/>
    </location>
</feature>
<dbReference type="Gene3D" id="3.40.50.2020">
    <property type="match status" value="1"/>
</dbReference>
<comment type="similarity">
    <text evidence="5 12">Belongs to the purine/pyrimidine phosphoribosyltransferase family.</text>
</comment>
<dbReference type="Proteomes" id="UP001268256">
    <property type="component" value="Unassembled WGS sequence"/>
</dbReference>
<dbReference type="InterPro" id="IPR000836">
    <property type="entry name" value="PRTase_dom"/>
</dbReference>
<dbReference type="RefSeq" id="WP_322877927.1">
    <property type="nucleotide sequence ID" value="NZ_JAVMIP010000005.1"/>
</dbReference>
<dbReference type="GO" id="GO:0006168">
    <property type="term" value="P:adenine salvage"/>
    <property type="evidence" value="ECO:0007669"/>
    <property type="project" value="InterPro"/>
</dbReference>
<evidence type="ECO:0000313" key="15">
    <source>
        <dbReference type="Proteomes" id="UP001268256"/>
    </source>
</evidence>
<evidence type="ECO:0000256" key="2">
    <source>
        <dbReference type="ARBA" id="ARBA00003968"/>
    </source>
</evidence>